<sequence length="64" mass="6711">MNGYALLTVFFVALTIAPSALGNAVRVRRLAGPDSVLGKEARVAAILAVVFYIGIAVFLGSYEP</sequence>
<keyword evidence="1" id="KW-0812">Transmembrane</keyword>
<organism evidence="2 3">
    <name type="scientific">Thermomonas carbonis</name>
    <dbReference type="NCBI Taxonomy" id="1463158"/>
    <lineage>
        <taxon>Bacteria</taxon>
        <taxon>Pseudomonadati</taxon>
        <taxon>Pseudomonadota</taxon>
        <taxon>Gammaproteobacteria</taxon>
        <taxon>Lysobacterales</taxon>
        <taxon>Lysobacteraceae</taxon>
        <taxon>Thermomonas</taxon>
    </lineage>
</organism>
<accession>A0A7G9SNM9</accession>
<evidence type="ECO:0000256" key="1">
    <source>
        <dbReference type="SAM" id="Phobius"/>
    </source>
</evidence>
<name>A0A7G9SNM9_9GAMM</name>
<gene>
    <name evidence="2" type="ORF">H9L16_12315</name>
</gene>
<reference evidence="2 3" key="1">
    <citation type="submission" date="2020-08" db="EMBL/GenBank/DDBJ databases">
        <title>Genome sequence of Thermomonas carbonis KCTC 42013T.</title>
        <authorList>
            <person name="Hyun D.-W."/>
            <person name="Bae J.-W."/>
        </authorList>
    </citation>
    <scope>NUCLEOTIDE SEQUENCE [LARGE SCALE GENOMIC DNA]</scope>
    <source>
        <strain evidence="2 3">KCTC 42013</strain>
    </source>
</reference>
<keyword evidence="1" id="KW-1133">Transmembrane helix</keyword>
<proteinExistence type="predicted"/>
<dbReference type="Proteomes" id="UP000515804">
    <property type="component" value="Chromosome"/>
</dbReference>
<protein>
    <submittedName>
        <fullName evidence="2">Uncharacterized protein</fullName>
    </submittedName>
</protein>
<dbReference type="KEGG" id="tcn:H9L16_12315"/>
<evidence type="ECO:0000313" key="2">
    <source>
        <dbReference type="EMBL" id="QNN69454.1"/>
    </source>
</evidence>
<dbReference type="AlphaFoldDB" id="A0A7G9SNM9"/>
<keyword evidence="1" id="KW-0472">Membrane</keyword>
<evidence type="ECO:0000313" key="3">
    <source>
        <dbReference type="Proteomes" id="UP000515804"/>
    </source>
</evidence>
<dbReference type="RefSeq" id="WP_187551972.1">
    <property type="nucleotide sequence ID" value="NZ_BMZL01000001.1"/>
</dbReference>
<dbReference type="EMBL" id="CP060719">
    <property type="protein sequence ID" value="QNN69454.1"/>
    <property type="molecule type" value="Genomic_DNA"/>
</dbReference>
<keyword evidence="3" id="KW-1185">Reference proteome</keyword>
<feature type="transmembrane region" description="Helical" evidence="1">
    <location>
        <begin position="43"/>
        <end position="62"/>
    </location>
</feature>